<comment type="caution">
    <text evidence="2">The sequence shown here is derived from an EMBL/GenBank/DDBJ whole genome shotgun (WGS) entry which is preliminary data.</text>
</comment>
<feature type="region of interest" description="Disordered" evidence="1">
    <location>
        <begin position="14"/>
        <end position="77"/>
    </location>
</feature>
<gene>
    <name evidence="2" type="ORF">B296_00054403</name>
</gene>
<reference evidence="2 3" key="1">
    <citation type="journal article" date="2014" name="Agronomy (Basel)">
        <title>A Draft Genome Sequence for Ensete ventricosum, the Drought-Tolerant Tree Against Hunger.</title>
        <authorList>
            <person name="Harrison J."/>
            <person name="Moore K.A."/>
            <person name="Paszkiewicz K."/>
            <person name="Jones T."/>
            <person name="Grant M."/>
            <person name="Ambacheew D."/>
            <person name="Muzemil S."/>
            <person name="Studholme D.J."/>
        </authorList>
    </citation>
    <scope>NUCLEOTIDE SEQUENCE [LARGE SCALE GENOMIC DNA]</scope>
</reference>
<evidence type="ECO:0000313" key="3">
    <source>
        <dbReference type="Proteomes" id="UP000287651"/>
    </source>
</evidence>
<name>A0A426WXV2_ENSVE</name>
<sequence length="77" mass="8032">MMRWDGRAWLDHLQGGGRLQPRPPYKGAAGCGQAPCKRRPPVGMAGCSQGPPAKGWPATARPPQGAVACSAPARGDR</sequence>
<evidence type="ECO:0000313" key="2">
    <source>
        <dbReference type="EMBL" id="RRT32125.1"/>
    </source>
</evidence>
<organism evidence="2 3">
    <name type="scientific">Ensete ventricosum</name>
    <name type="common">Abyssinian banana</name>
    <name type="synonym">Musa ensete</name>
    <dbReference type="NCBI Taxonomy" id="4639"/>
    <lineage>
        <taxon>Eukaryota</taxon>
        <taxon>Viridiplantae</taxon>
        <taxon>Streptophyta</taxon>
        <taxon>Embryophyta</taxon>
        <taxon>Tracheophyta</taxon>
        <taxon>Spermatophyta</taxon>
        <taxon>Magnoliopsida</taxon>
        <taxon>Liliopsida</taxon>
        <taxon>Zingiberales</taxon>
        <taxon>Musaceae</taxon>
        <taxon>Ensete</taxon>
    </lineage>
</organism>
<dbReference type="EMBL" id="AMZH03033737">
    <property type="protein sequence ID" value="RRT32125.1"/>
    <property type="molecule type" value="Genomic_DNA"/>
</dbReference>
<evidence type="ECO:0000256" key="1">
    <source>
        <dbReference type="SAM" id="MobiDB-lite"/>
    </source>
</evidence>
<proteinExistence type="predicted"/>
<dbReference type="AlphaFoldDB" id="A0A426WXV2"/>
<accession>A0A426WXV2</accession>
<protein>
    <submittedName>
        <fullName evidence="2">Uncharacterized protein</fullName>
    </submittedName>
</protein>
<dbReference type="Proteomes" id="UP000287651">
    <property type="component" value="Unassembled WGS sequence"/>
</dbReference>